<dbReference type="Pfam" id="PF00891">
    <property type="entry name" value="Methyltransf_2"/>
    <property type="match status" value="1"/>
</dbReference>
<name>M3UMB4_GORML</name>
<sequence length="331" mass="35042">MTTETAVRPDAVSKLLAMSDIITPIAIRAAATHRVVSGLAAGQTVAEIAADRGLDVEVLDTLVRFLGEIGILDGDPTTPAPTEIGTILATAEDGLSLTGMLGFATKSLVALDHTLETGRVSALGLFGEDFWTALSRDRANLPTIEAELARGTAEYDEDVLINAVDWSGAAVVVEIGGGGGQLLNRILDAVPEAVGVLLDRGLVAEASARLNARGHNADRVSVVDQSYFDEIAPRGDVFVMSAVLADWADEQAIALLRRCREAAHRDGARFILSEVTLRAGSAREELYYRAMVTVPVRETAELLELGRRAGFVDGTVLAETPARSVIEFVAP</sequence>
<protein>
    <submittedName>
        <fullName evidence="5">Putative O-methyltransferase</fullName>
    </submittedName>
</protein>
<dbReference type="Gene3D" id="1.10.287.1350">
    <property type="match status" value="1"/>
</dbReference>
<evidence type="ECO:0000256" key="1">
    <source>
        <dbReference type="ARBA" id="ARBA00022603"/>
    </source>
</evidence>
<dbReference type="InterPro" id="IPR036388">
    <property type="entry name" value="WH-like_DNA-bd_sf"/>
</dbReference>
<dbReference type="AlphaFoldDB" id="M3UMB4"/>
<dbReference type="Gene3D" id="1.10.10.10">
    <property type="entry name" value="Winged helix-like DNA-binding domain superfamily/Winged helix DNA-binding domain"/>
    <property type="match status" value="1"/>
</dbReference>
<dbReference type="SUPFAM" id="SSF53335">
    <property type="entry name" value="S-adenosyl-L-methionine-dependent methyltransferases"/>
    <property type="match status" value="1"/>
</dbReference>
<evidence type="ECO:0000313" key="5">
    <source>
        <dbReference type="EMBL" id="GAC81000.1"/>
    </source>
</evidence>
<dbReference type="PANTHER" id="PTHR43712">
    <property type="entry name" value="PUTATIVE (AFU_ORTHOLOGUE AFUA_4G14580)-RELATED"/>
    <property type="match status" value="1"/>
</dbReference>
<feature type="domain" description="O-methyltransferase C-terminal" evidence="4">
    <location>
        <begin position="126"/>
        <end position="311"/>
    </location>
</feature>
<dbReference type="GO" id="GO:0032259">
    <property type="term" value="P:methylation"/>
    <property type="evidence" value="ECO:0007669"/>
    <property type="project" value="UniProtKB-KW"/>
</dbReference>
<keyword evidence="2 5" id="KW-0808">Transferase</keyword>
<accession>M3UMB4</accession>
<dbReference type="OrthoDB" id="4145676at2"/>
<dbReference type="eggNOG" id="COG2890">
    <property type="taxonomic scope" value="Bacteria"/>
</dbReference>
<dbReference type="PANTHER" id="PTHR43712:SF2">
    <property type="entry name" value="O-METHYLTRANSFERASE CICE"/>
    <property type="match status" value="1"/>
</dbReference>
<comment type="caution">
    <text evidence="5">The sequence shown here is derived from an EMBL/GenBank/DDBJ whole genome shotgun (WGS) entry which is preliminary data.</text>
</comment>
<organism evidence="5 6">
    <name type="scientific">Gordonia malaquae NBRC 108250</name>
    <dbReference type="NCBI Taxonomy" id="1223542"/>
    <lineage>
        <taxon>Bacteria</taxon>
        <taxon>Bacillati</taxon>
        <taxon>Actinomycetota</taxon>
        <taxon>Actinomycetes</taxon>
        <taxon>Mycobacteriales</taxon>
        <taxon>Gordoniaceae</taxon>
        <taxon>Gordonia</taxon>
    </lineage>
</organism>
<gene>
    <name evidence="5" type="ORF">GM1_025_00480</name>
</gene>
<reference evidence="5 6" key="1">
    <citation type="submission" date="2013-02" db="EMBL/GenBank/DDBJ databases">
        <title>Whole genome shotgun sequence of Gordonia malaquae NBRC 108250.</title>
        <authorList>
            <person name="Yoshida I."/>
            <person name="Hosoyama A."/>
            <person name="Tsuchikane K."/>
            <person name="Ando Y."/>
            <person name="Baba S."/>
            <person name="Ohji S."/>
            <person name="Hamada M."/>
            <person name="Tamura T."/>
            <person name="Yamazoe A."/>
            <person name="Yamazaki S."/>
            <person name="Fujita N."/>
        </authorList>
    </citation>
    <scope>NUCLEOTIDE SEQUENCE [LARGE SCALE GENOMIC DNA]</scope>
    <source>
        <strain evidence="5 6">NBRC 108250</strain>
    </source>
</reference>
<dbReference type="STRING" id="410332.SAMN04488550_4451"/>
<evidence type="ECO:0000259" key="4">
    <source>
        <dbReference type="Pfam" id="PF00891"/>
    </source>
</evidence>
<dbReference type="RefSeq" id="WP_008380412.1">
    <property type="nucleotide sequence ID" value="NZ_BAOP01000025.1"/>
</dbReference>
<dbReference type="Gene3D" id="3.40.50.150">
    <property type="entry name" value="Vaccinia Virus protein VP39"/>
    <property type="match status" value="1"/>
</dbReference>
<proteinExistence type="predicted"/>
<keyword evidence="1 5" id="KW-0489">Methyltransferase</keyword>
<dbReference type="InterPro" id="IPR029063">
    <property type="entry name" value="SAM-dependent_MTases_sf"/>
</dbReference>
<dbReference type="InterPro" id="IPR016461">
    <property type="entry name" value="COMT-like"/>
</dbReference>
<dbReference type="InterPro" id="IPR001077">
    <property type="entry name" value="COMT_C"/>
</dbReference>
<keyword evidence="3" id="KW-0949">S-adenosyl-L-methionine</keyword>
<dbReference type="PROSITE" id="PS51683">
    <property type="entry name" value="SAM_OMT_II"/>
    <property type="match status" value="1"/>
</dbReference>
<evidence type="ECO:0000256" key="2">
    <source>
        <dbReference type="ARBA" id="ARBA00022679"/>
    </source>
</evidence>
<dbReference type="PIRSF" id="PIRSF005739">
    <property type="entry name" value="O-mtase"/>
    <property type="match status" value="1"/>
</dbReference>
<evidence type="ECO:0000256" key="3">
    <source>
        <dbReference type="ARBA" id="ARBA00022691"/>
    </source>
</evidence>
<dbReference type="EMBL" id="BAOP01000025">
    <property type="protein sequence ID" value="GAC81000.1"/>
    <property type="molecule type" value="Genomic_DNA"/>
</dbReference>
<keyword evidence="6" id="KW-1185">Reference proteome</keyword>
<evidence type="ECO:0000313" key="6">
    <source>
        <dbReference type="Proteomes" id="UP000035009"/>
    </source>
</evidence>
<dbReference type="GO" id="GO:0008171">
    <property type="term" value="F:O-methyltransferase activity"/>
    <property type="evidence" value="ECO:0007669"/>
    <property type="project" value="InterPro"/>
</dbReference>
<dbReference type="Proteomes" id="UP000035009">
    <property type="component" value="Unassembled WGS sequence"/>
</dbReference>